<evidence type="ECO:0000256" key="1">
    <source>
        <dbReference type="SAM" id="MobiDB-lite"/>
    </source>
</evidence>
<accession>A0A506UHC1</accession>
<keyword evidence="4" id="KW-1185">Reference proteome</keyword>
<feature type="region of interest" description="Disordered" evidence="1">
    <location>
        <begin position="65"/>
        <end position="179"/>
    </location>
</feature>
<dbReference type="EMBL" id="VHLH01000001">
    <property type="protein sequence ID" value="TPW32715.1"/>
    <property type="molecule type" value="Genomic_DNA"/>
</dbReference>
<feature type="region of interest" description="Disordered" evidence="1">
    <location>
        <begin position="574"/>
        <end position="611"/>
    </location>
</feature>
<evidence type="ECO:0000313" key="3">
    <source>
        <dbReference type="EMBL" id="TPW32715.1"/>
    </source>
</evidence>
<protein>
    <submittedName>
        <fullName evidence="3">Uncharacterized protein</fullName>
    </submittedName>
</protein>
<dbReference type="OrthoDB" id="8442940at2"/>
<feature type="compositionally biased region" description="Basic and acidic residues" evidence="1">
    <location>
        <begin position="85"/>
        <end position="129"/>
    </location>
</feature>
<feature type="compositionally biased region" description="Basic and acidic residues" evidence="1">
    <location>
        <begin position="160"/>
        <end position="170"/>
    </location>
</feature>
<feature type="compositionally biased region" description="Low complexity" evidence="1">
    <location>
        <begin position="360"/>
        <end position="387"/>
    </location>
</feature>
<feature type="compositionally biased region" description="Acidic residues" evidence="1">
    <location>
        <begin position="349"/>
        <end position="359"/>
    </location>
</feature>
<feature type="compositionally biased region" description="Acidic residues" evidence="1">
    <location>
        <begin position="261"/>
        <end position="279"/>
    </location>
</feature>
<gene>
    <name evidence="3" type="ORF">FJU11_00355</name>
</gene>
<reference evidence="3 4" key="1">
    <citation type="submission" date="2019-06" db="EMBL/GenBank/DDBJ databases">
        <authorList>
            <person name="Li M."/>
        </authorList>
    </citation>
    <scope>NUCLEOTIDE SEQUENCE [LARGE SCALE GENOMIC DNA]</scope>
    <source>
        <strain evidence="3 4">BGMRC6574</strain>
    </source>
</reference>
<feature type="compositionally biased region" description="Low complexity" evidence="1">
    <location>
        <begin position="238"/>
        <end position="248"/>
    </location>
</feature>
<organism evidence="3 4">
    <name type="scientific">Pararhizobium mangrovi</name>
    <dbReference type="NCBI Taxonomy" id="2590452"/>
    <lineage>
        <taxon>Bacteria</taxon>
        <taxon>Pseudomonadati</taxon>
        <taxon>Pseudomonadota</taxon>
        <taxon>Alphaproteobacteria</taxon>
        <taxon>Hyphomicrobiales</taxon>
        <taxon>Rhizobiaceae</taxon>
        <taxon>Rhizobium/Agrobacterium group</taxon>
        <taxon>Pararhizobium</taxon>
    </lineage>
</organism>
<feature type="transmembrane region" description="Helical" evidence="2">
    <location>
        <begin position="185"/>
        <end position="206"/>
    </location>
</feature>
<dbReference type="AlphaFoldDB" id="A0A506UHC1"/>
<dbReference type="Proteomes" id="UP000320314">
    <property type="component" value="Unassembled WGS sequence"/>
</dbReference>
<feature type="region of interest" description="Disordered" evidence="1">
    <location>
        <begin position="227"/>
        <end position="392"/>
    </location>
</feature>
<feature type="compositionally biased region" description="Gly residues" evidence="1">
    <location>
        <begin position="583"/>
        <end position="597"/>
    </location>
</feature>
<keyword evidence="2" id="KW-0812">Transmembrane</keyword>
<sequence length="611" mass="63738">MADFVAVIRKAVNGLAENTPETRERVYTKARSAIRRQLEGMSPPPSEEVVARQMDKLDAAIREVELEHTEALPAEEADTGAPEAAPEHAVRPPDEGRSAKGHARPAERTPDPAPVRRDEADADIHHDVRQTVPPYEAPSDGEPVDGHMPRSPFSGEPFPEDPHGRFFGPRDEEDAVRTGRRRRGVGSAVAAVVILLIVAGAAYGLYTNRERVLPMVASLTGNGAEPVTDIPDDTAVNSGAGASTAGASDRQEQADNGNETTPDEDTGDDADAGSDDQDDAGALGTAGGGQQAGDGDRDENGPSDGAERPANGSKFTQRLKADGSETDPGPATADDSGEARSVTQRMASLEDDGNEDDDTAAAAPPAAGAQNGQAGEGQADQGQENAGSGQDQSAISQKMYLYEERFKDQAAAATTGNVVWSLARDSDAGQTNTPVIRGQISLPDKGITAMLTIKRNSDDSLPASHLVEIVFALPGDFAGGGISSVRRVSMKQTEESQGDPLVAVPAKITDDFFMVALNDYPQAIEKNLQLLKSREWIDIPIVYTNGRRALLTLDKGSTGAKVFDTALAAWKKADEKESASASGGSGSGGSSSGGSLGNDGSDGNTAPPASR</sequence>
<keyword evidence="2" id="KW-1133">Transmembrane helix</keyword>
<proteinExistence type="predicted"/>
<evidence type="ECO:0000313" key="4">
    <source>
        <dbReference type="Proteomes" id="UP000320314"/>
    </source>
</evidence>
<comment type="caution">
    <text evidence="3">The sequence shown here is derived from an EMBL/GenBank/DDBJ whole genome shotgun (WGS) entry which is preliminary data.</text>
</comment>
<name>A0A506UHC1_9HYPH</name>
<keyword evidence="2" id="KW-0472">Membrane</keyword>
<dbReference type="RefSeq" id="WP_141165018.1">
    <property type="nucleotide sequence ID" value="NZ_VHLH01000001.1"/>
</dbReference>
<evidence type="ECO:0000256" key="2">
    <source>
        <dbReference type="SAM" id="Phobius"/>
    </source>
</evidence>